<dbReference type="STRING" id="525909.Afer_1781"/>
<evidence type="ECO:0000256" key="11">
    <source>
        <dbReference type="ARBA" id="ARBA00038367"/>
    </source>
</evidence>
<keyword evidence="9 13" id="KW-0961">Cell wall biogenesis/degradation</keyword>
<dbReference type="HAMAP" id="MF_00111">
    <property type="entry name" value="MurA"/>
    <property type="match status" value="1"/>
</dbReference>
<dbReference type="InterPro" id="IPR050068">
    <property type="entry name" value="MurA_subfamily"/>
</dbReference>
<dbReference type="GO" id="GO:0009252">
    <property type="term" value="P:peptidoglycan biosynthetic process"/>
    <property type="evidence" value="ECO:0007669"/>
    <property type="project" value="UniProtKB-UniRule"/>
</dbReference>
<comment type="similarity">
    <text evidence="11 13">Belongs to the EPSP synthase family. MurA subfamily.</text>
</comment>
<keyword evidence="7 13" id="KW-0573">Peptidoglycan synthesis</keyword>
<dbReference type="HOGENOM" id="CLU_027387_0_0_11"/>
<evidence type="ECO:0000256" key="1">
    <source>
        <dbReference type="ARBA" id="ARBA00004496"/>
    </source>
</evidence>
<evidence type="ECO:0000256" key="7">
    <source>
        <dbReference type="ARBA" id="ARBA00022984"/>
    </source>
</evidence>
<dbReference type="InterPro" id="IPR005750">
    <property type="entry name" value="UDP_GlcNAc_COvinyl_MurA"/>
</dbReference>
<dbReference type="GO" id="GO:0071555">
    <property type="term" value="P:cell wall organization"/>
    <property type="evidence" value="ECO:0007669"/>
    <property type="project" value="UniProtKB-KW"/>
</dbReference>
<comment type="function">
    <text evidence="10 13">Cell wall formation. Adds enolpyruvyl to UDP-N-acetylglucosamine.</text>
</comment>
<evidence type="ECO:0000256" key="8">
    <source>
        <dbReference type="ARBA" id="ARBA00023306"/>
    </source>
</evidence>
<dbReference type="InterPro" id="IPR013792">
    <property type="entry name" value="RNA3'P_cycl/enolpyr_Trfase_a/b"/>
</dbReference>
<keyword evidence="3 13" id="KW-0963">Cytoplasm</keyword>
<keyword evidence="5 13" id="KW-0808">Transferase</keyword>
<evidence type="ECO:0000256" key="4">
    <source>
        <dbReference type="ARBA" id="ARBA00022618"/>
    </source>
</evidence>
<evidence type="ECO:0000256" key="10">
    <source>
        <dbReference type="ARBA" id="ARBA00037534"/>
    </source>
</evidence>
<dbReference type="EC" id="2.5.1.7" evidence="13"/>
<comment type="subcellular location">
    <subcellularLocation>
        <location evidence="1 13">Cytoplasm</location>
    </subcellularLocation>
</comment>
<dbReference type="CDD" id="cd01555">
    <property type="entry name" value="UdpNAET"/>
    <property type="match status" value="1"/>
</dbReference>
<comment type="caution">
    <text evidence="13">Lacks conserved residue(s) required for the propagation of feature annotation.</text>
</comment>
<keyword evidence="16" id="KW-1185">Reference proteome</keyword>
<dbReference type="SUPFAM" id="SSF55205">
    <property type="entry name" value="EPT/RTPC-like"/>
    <property type="match status" value="1"/>
</dbReference>
<feature type="binding site" evidence="13">
    <location>
        <begin position="22"/>
        <end position="23"/>
    </location>
    <ligand>
        <name>phosphoenolpyruvate</name>
        <dbReference type="ChEBI" id="CHEBI:58702"/>
    </ligand>
</feature>
<dbReference type="OrthoDB" id="9803760at2"/>
<sequence>MRSWMVQHTSRLEGEVRLQGAKNSVLKIMAATLLAEGRHRIENVPAISDVTVMAHLLEAVGARVSWPEPHVVEVEVPEAASLSSEPPAELVGQIRASVVLLAPLLARTGAVRLAPPGGDDFGARPIDIHLDALASLGAVATMDAGSVLVKGSPLAGAPVTLEFPSHTGTDTALLAAVTASGETIIDNAAREPEVVDLATALVSMGARIDGAGTSRIRVQGVQRLRPLRHRVIGDRVVAATYLAALGATTGRLELVGVNPRVLEILLRKLSGLGFHIEADDAGQRLVAEVTERLRAGDIQTLPYPGVATDYKPMLVAMLTRAQGVSVVSENLYSGRFRYLDELRSFGADIISEGHHVVVRGVDHLHGATAVAHDIRAGAALVVAALAAEGQSRLLGVEHIERGYDDLAGTLQRLGGQVWIEGGE</sequence>
<dbReference type="Gene3D" id="3.65.10.10">
    <property type="entry name" value="Enolpyruvate transferase domain"/>
    <property type="match status" value="2"/>
</dbReference>
<evidence type="ECO:0000259" key="14">
    <source>
        <dbReference type="Pfam" id="PF00275"/>
    </source>
</evidence>
<feature type="active site" description="Proton donor" evidence="13">
    <location>
        <position position="119"/>
    </location>
</feature>
<evidence type="ECO:0000256" key="2">
    <source>
        <dbReference type="ARBA" id="ARBA00004752"/>
    </source>
</evidence>
<dbReference type="NCBIfam" id="TIGR01072">
    <property type="entry name" value="murA"/>
    <property type="match status" value="1"/>
</dbReference>
<gene>
    <name evidence="13" type="primary">murA</name>
    <name evidence="15" type="ordered locus">Afer_1781</name>
</gene>
<dbReference type="KEGG" id="afo:Afer_1781"/>
<dbReference type="PANTHER" id="PTHR43783">
    <property type="entry name" value="UDP-N-ACETYLGLUCOSAMINE 1-CARBOXYVINYLTRANSFERASE"/>
    <property type="match status" value="1"/>
</dbReference>
<dbReference type="GO" id="GO:0019277">
    <property type="term" value="P:UDP-N-acetylgalactosamine biosynthetic process"/>
    <property type="evidence" value="ECO:0007669"/>
    <property type="project" value="InterPro"/>
</dbReference>
<dbReference type="GO" id="GO:0008760">
    <property type="term" value="F:UDP-N-acetylglucosamine 1-carboxyvinyltransferase activity"/>
    <property type="evidence" value="ECO:0007669"/>
    <property type="project" value="UniProtKB-UniRule"/>
</dbReference>
<dbReference type="GO" id="GO:0008360">
    <property type="term" value="P:regulation of cell shape"/>
    <property type="evidence" value="ECO:0007669"/>
    <property type="project" value="UniProtKB-KW"/>
</dbReference>
<feature type="binding site" evidence="13">
    <location>
        <position position="95"/>
    </location>
    <ligand>
        <name>UDP-N-acetyl-alpha-D-glucosamine</name>
        <dbReference type="ChEBI" id="CHEBI:57705"/>
    </ligand>
</feature>
<feature type="binding site" evidence="13">
    <location>
        <position position="309"/>
    </location>
    <ligand>
        <name>UDP-N-acetyl-alpha-D-glucosamine</name>
        <dbReference type="ChEBI" id="CHEBI:57705"/>
    </ligand>
</feature>
<keyword evidence="4 13" id="KW-0132">Cell division</keyword>
<evidence type="ECO:0000313" key="16">
    <source>
        <dbReference type="Proteomes" id="UP000000771"/>
    </source>
</evidence>
<organism evidence="15 16">
    <name type="scientific">Acidimicrobium ferrooxidans (strain DSM 10331 / JCM 15462 / NBRC 103882 / ICP)</name>
    <dbReference type="NCBI Taxonomy" id="525909"/>
    <lineage>
        <taxon>Bacteria</taxon>
        <taxon>Bacillati</taxon>
        <taxon>Actinomycetota</taxon>
        <taxon>Acidimicrobiia</taxon>
        <taxon>Acidimicrobiales</taxon>
        <taxon>Acidimicrobiaceae</taxon>
        <taxon>Acidimicrobium</taxon>
    </lineage>
</organism>
<dbReference type="InterPro" id="IPR036968">
    <property type="entry name" value="Enolpyruvate_Tfrase_sf"/>
</dbReference>
<dbReference type="NCBIfam" id="NF006873">
    <property type="entry name" value="PRK09369.1"/>
    <property type="match status" value="1"/>
</dbReference>
<dbReference type="AlphaFoldDB" id="C7M147"/>
<dbReference type="PANTHER" id="PTHR43783:SF1">
    <property type="entry name" value="UDP-N-ACETYLGLUCOSAMINE 1-CARBOXYVINYLTRANSFERASE"/>
    <property type="match status" value="1"/>
</dbReference>
<evidence type="ECO:0000256" key="13">
    <source>
        <dbReference type="HAMAP-Rule" id="MF_00111"/>
    </source>
</evidence>
<dbReference type="GO" id="GO:0051301">
    <property type="term" value="P:cell division"/>
    <property type="evidence" value="ECO:0007669"/>
    <property type="project" value="UniProtKB-KW"/>
</dbReference>
<evidence type="ECO:0000256" key="6">
    <source>
        <dbReference type="ARBA" id="ARBA00022960"/>
    </source>
</evidence>
<protein>
    <recommendedName>
        <fullName evidence="13">UDP-N-acetylglucosamine 1-carboxyvinyltransferase</fullName>
        <ecNumber evidence="13">2.5.1.7</ecNumber>
    </recommendedName>
    <alternativeName>
        <fullName evidence="13">Enoylpyruvate transferase</fullName>
    </alternativeName>
    <alternativeName>
        <fullName evidence="13">UDP-N-acetylglucosamine enolpyruvyl transferase</fullName>
        <shortName evidence="13">EPT</shortName>
    </alternativeName>
</protein>
<accession>C7M147</accession>
<keyword evidence="6 13" id="KW-0133">Cell shape</keyword>
<dbReference type="Proteomes" id="UP000000771">
    <property type="component" value="Chromosome"/>
</dbReference>
<comment type="catalytic activity">
    <reaction evidence="12 13">
        <text>phosphoenolpyruvate + UDP-N-acetyl-alpha-D-glucosamine = UDP-N-acetyl-3-O-(1-carboxyvinyl)-alpha-D-glucosamine + phosphate</text>
        <dbReference type="Rhea" id="RHEA:18681"/>
        <dbReference type="ChEBI" id="CHEBI:43474"/>
        <dbReference type="ChEBI" id="CHEBI:57705"/>
        <dbReference type="ChEBI" id="CHEBI:58702"/>
        <dbReference type="ChEBI" id="CHEBI:68483"/>
        <dbReference type="EC" id="2.5.1.7"/>
    </reaction>
</comment>
<feature type="binding site" evidence="13">
    <location>
        <position position="331"/>
    </location>
    <ligand>
        <name>UDP-N-acetyl-alpha-D-glucosamine</name>
        <dbReference type="ChEBI" id="CHEBI:57705"/>
    </ligand>
</feature>
<name>C7M147_ACIFD</name>
<dbReference type="EMBL" id="CP001631">
    <property type="protein sequence ID" value="ACU54695.1"/>
    <property type="molecule type" value="Genomic_DNA"/>
</dbReference>
<feature type="domain" description="Enolpyruvate transferase" evidence="14">
    <location>
        <begin position="7"/>
        <end position="408"/>
    </location>
</feature>
<evidence type="ECO:0000256" key="3">
    <source>
        <dbReference type="ARBA" id="ARBA00022490"/>
    </source>
</evidence>
<proteinExistence type="inferred from homology"/>
<dbReference type="RefSeq" id="WP_015799172.1">
    <property type="nucleotide sequence ID" value="NC_013124.1"/>
</dbReference>
<evidence type="ECO:0000256" key="12">
    <source>
        <dbReference type="ARBA" id="ARBA00047527"/>
    </source>
</evidence>
<comment type="pathway">
    <text evidence="2 13">Cell wall biogenesis; peptidoglycan biosynthesis.</text>
</comment>
<dbReference type="Pfam" id="PF00275">
    <property type="entry name" value="EPSP_synthase"/>
    <property type="match status" value="1"/>
</dbReference>
<evidence type="ECO:0000256" key="9">
    <source>
        <dbReference type="ARBA" id="ARBA00023316"/>
    </source>
</evidence>
<dbReference type="GO" id="GO:0005737">
    <property type="term" value="C:cytoplasm"/>
    <property type="evidence" value="ECO:0007669"/>
    <property type="project" value="UniProtKB-SubCell"/>
</dbReference>
<dbReference type="InterPro" id="IPR001986">
    <property type="entry name" value="Enolpyruvate_Tfrase_dom"/>
</dbReference>
<keyword evidence="8 13" id="KW-0131">Cell cycle</keyword>
<dbReference type="UniPathway" id="UPA00219"/>
<evidence type="ECO:0000313" key="15">
    <source>
        <dbReference type="EMBL" id="ACU54695.1"/>
    </source>
</evidence>
<reference evidence="15 16" key="1">
    <citation type="journal article" date="2009" name="Stand. Genomic Sci.">
        <title>Complete genome sequence of Acidimicrobium ferrooxidans type strain (ICP).</title>
        <authorList>
            <person name="Clum A."/>
            <person name="Nolan M."/>
            <person name="Lang E."/>
            <person name="Glavina Del Rio T."/>
            <person name="Tice H."/>
            <person name="Copeland A."/>
            <person name="Cheng J.F."/>
            <person name="Lucas S."/>
            <person name="Chen F."/>
            <person name="Bruce D."/>
            <person name="Goodwin L."/>
            <person name="Pitluck S."/>
            <person name="Ivanova N."/>
            <person name="Mavrommatis K."/>
            <person name="Mikhailova N."/>
            <person name="Pati A."/>
            <person name="Chen A."/>
            <person name="Palaniappan K."/>
            <person name="Goker M."/>
            <person name="Spring S."/>
            <person name="Land M."/>
            <person name="Hauser L."/>
            <person name="Chang Y.J."/>
            <person name="Jeffries C.C."/>
            <person name="Chain P."/>
            <person name="Bristow J."/>
            <person name="Eisen J.A."/>
            <person name="Markowitz V."/>
            <person name="Hugenholtz P."/>
            <person name="Kyrpides N.C."/>
            <person name="Klenk H.P."/>
            <person name="Lapidus A."/>
        </authorList>
    </citation>
    <scope>NUCLEOTIDE SEQUENCE [LARGE SCALE GENOMIC DNA]</scope>
    <source>
        <strain evidence="16">DSM 10331 / JCM 15462 / NBRC 103882 / ICP</strain>
    </source>
</reference>
<dbReference type="eggNOG" id="COG0766">
    <property type="taxonomic scope" value="Bacteria"/>
</dbReference>
<evidence type="ECO:0000256" key="5">
    <source>
        <dbReference type="ARBA" id="ARBA00022679"/>
    </source>
</evidence>